<dbReference type="EMBL" id="CP094532">
    <property type="protein sequence ID" value="UOE40370.1"/>
    <property type="molecule type" value="Genomic_DNA"/>
</dbReference>
<dbReference type="RefSeq" id="WP_243548393.1">
    <property type="nucleotide sequence ID" value="NZ_CP094532.1"/>
</dbReference>
<dbReference type="Proteomes" id="UP000831460">
    <property type="component" value="Chromosome"/>
</dbReference>
<proteinExistence type="predicted"/>
<protein>
    <submittedName>
        <fullName evidence="2">Pyridoxamine 5'-phosphate oxidase family protein</fullName>
    </submittedName>
</protein>
<dbReference type="SUPFAM" id="SSF50475">
    <property type="entry name" value="FMN-binding split barrel"/>
    <property type="match status" value="1"/>
</dbReference>
<reference evidence="2 3" key="1">
    <citation type="submission" date="2022-03" db="EMBL/GenBank/DDBJ databases">
        <title>Chryseobacterium sp. isolated from particulate matters in swine house.</title>
        <authorList>
            <person name="Won M."/>
            <person name="Kim S.-J."/>
            <person name="Kwon S.-W."/>
        </authorList>
    </citation>
    <scope>NUCLEOTIDE SEQUENCE [LARGE SCALE GENOMIC DNA]</scope>
    <source>
        <strain evidence="2 3">SC2-2</strain>
    </source>
</reference>
<sequence>MSTENLSQKEAIAKLKELSESARMCMFCTNLETLPIAARPMSLRETDEDGNLWFLSSADSNKNFEIAEDNRVQLLFMNNSNSEYLSVFGKAFVYRDKATIEEKWTPLASAWFEEGKDDPKVSVIRVTPDETYYWDTKAGKLVSFLTFAAAAISGKKTDNSDGVEGKLHI</sequence>
<dbReference type="InterPro" id="IPR012349">
    <property type="entry name" value="Split_barrel_FMN-bd"/>
</dbReference>
<feature type="domain" description="General stress protein FMN-binding split barrel" evidence="1">
    <location>
        <begin position="10"/>
        <end position="158"/>
    </location>
</feature>
<organism evidence="2 3">
    <name type="scientific">Chryseobacterium suipulveris</name>
    <dbReference type="NCBI Taxonomy" id="2929800"/>
    <lineage>
        <taxon>Bacteria</taxon>
        <taxon>Pseudomonadati</taxon>
        <taxon>Bacteroidota</taxon>
        <taxon>Flavobacteriia</taxon>
        <taxon>Flavobacteriales</taxon>
        <taxon>Weeksellaceae</taxon>
        <taxon>Chryseobacterium group</taxon>
        <taxon>Chryseobacterium</taxon>
    </lineage>
</organism>
<dbReference type="InterPro" id="IPR052917">
    <property type="entry name" value="Stress-Dev_Protein"/>
</dbReference>
<evidence type="ECO:0000259" key="1">
    <source>
        <dbReference type="Pfam" id="PF16242"/>
    </source>
</evidence>
<name>A0ABY4BMG9_9FLAO</name>
<dbReference type="PANTHER" id="PTHR34818:SF1">
    <property type="entry name" value="PROTEIN BLI-3"/>
    <property type="match status" value="1"/>
</dbReference>
<dbReference type="InterPro" id="IPR038725">
    <property type="entry name" value="YdaG_split_barrel_FMN-bd"/>
</dbReference>
<dbReference type="Gene3D" id="2.30.110.10">
    <property type="entry name" value="Electron Transport, Fmn-binding Protein, Chain A"/>
    <property type="match status" value="1"/>
</dbReference>
<dbReference type="PANTHER" id="PTHR34818">
    <property type="entry name" value="PROTEIN BLI-3"/>
    <property type="match status" value="1"/>
</dbReference>
<gene>
    <name evidence="2" type="ORF">MTP09_10680</name>
</gene>
<accession>A0ABY4BMG9</accession>
<evidence type="ECO:0000313" key="2">
    <source>
        <dbReference type="EMBL" id="UOE40370.1"/>
    </source>
</evidence>
<keyword evidence="3" id="KW-1185">Reference proteome</keyword>
<evidence type="ECO:0000313" key="3">
    <source>
        <dbReference type="Proteomes" id="UP000831460"/>
    </source>
</evidence>
<dbReference type="Pfam" id="PF16242">
    <property type="entry name" value="Pyrid_ox_like"/>
    <property type="match status" value="1"/>
</dbReference>